<keyword evidence="5" id="KW-0560">Oxidoreductase</keyword>
<keyword evidence="3" id="KW-0285">Flavoprotein</keyword>
<dbReference type="FunCoup" id="A0A5R8QDW8">
    <property type="interactions" value="350"/>
</dbReference>
<dbReference type="SUPFAM" id="SSF55424">
    <property type="entry name" value="FAD/NAD-linked reductases, dimerisation (C-terminal) domain"/>
    <property type="match status" value="1"/>
</dbReference>
<dbReference type="InParanoid" id="A0A5R8QDW8"/>
<gene>
    <name evidence="8" type="ORF">FEZ08_05310</name>
</gene>
<dbReference type="PANTHER" id="PTHR43429">
    <property type="entry name" value="PYRIDINE NUCLEOTIDE-DISULFIDE OXIDOREDUCTASE DOMAIN-CONTAINING"/>
    <property type="match status" value="1"/>
</dbReference>
<dbReference type="SUPFAM" id="SSF52821">
    <property type="entry name" value="Rhodanese/Cell cycle control phosphatase"/>
    <property type="match status" value="1"/>
</dbReference>
<dbReference type="InterPro" id="IPR036188">
    <property type="entry name" value="FAD/NAD-bd_sf"/>
</dbReference>
<dbReference type="Gene3D" id="3.50.50.60">
    <property type="entry name" value="FAD/NAD(P)-binding domain"/>
    <property type="match status" value="2"/>
</dbReference>
<dbReference type="Pfam" id="PF00581">
    <property type="entry name" value="Rhodanese"/>
    <property type="match status" value="1"/>
</dbReference>
<evidence type="ECO:0000256" key="1">
    <source>
        <dbReference type="ARBA" id="ARBA00001974"/>
    </source>
</evidence>
<dbReference type="OrthoDB" id="9802028at2"/>
<dbReference type="Proteomes" id="UP000306912">
    <property type="component" value="Unassembled WGS sequence"/>
</dbReference>
<organism evidence="8 9">
    <name type="scientific">Culicoidibacter larvae</name>
    <dbReference type="NCBI Taxonomy" id="2579976"/>
    <lineage>
        <taxon>Bacteria</taxon>
        <taxon>Bacillati</taxon>
        <taxon>Bacillota</taxon>
        <taxon>Culicoidibacteria</taxon>
        <taxon>Culicoidibacterales</taxon>
        <taxon>Culicoidibacteraceae</taxon>
        <taxon>Culicoidibacter</taxon>
    </lineage>
</organism>
<evidence type="ECO:0000256" key="6">
    <source>
        <dbReference type="ARBA" id="ARBA00023284"/>
    </source>
</evidence>
<dbReference type="InterPro" id="IPR016156">
    <property type="entry name" value="FAD/NAD-linked_Rdtase_dimer_sf"/>
</dbReference>
<keyword evidence="6" id="KW-0676">Redox-active center</keyword>
<evidence type="ECO:0000256" key="5">
    <source>
        <dbReference type="ARBA" id="ARBA00023002"/>
    </source>
</evidence>
<dbReference type="InterPro" id="IPR036873">
    <property type="entry name" value="Rhodanese-like_dom_sf"/>
</dbReference>
<dbReference type="RefSeq" id="WP_138190672.1">
    <property type="nucleotide sequence ID" value="NZ_VBWP01000003.1"/>
</dbReference>
<evidence type="ECO:0000313" key="8">
    <source>
        <dbReference type="EMBL" id="TLG75465.1"/>
    </source>
</evidence>
<dbReference type="EMBL" id="VBWP01000003">
    <property type="protein sequence ID" value="TLG75465.1"/>
    <property type="molecule type" value="Genomic_DNA"/>
</dbReference>
<keyword evidence="4" id="KW-0274">FAD</keyword>
<dbReference type="PRINTS" id="PR00411">
    <property type="entry name" value="PNDRDTASEI"/>
</dbReference>
<dbReference type="Gene3D" id="3.40.250.10">
    <property type="entry name" value="Rhodanese-like domain"/>
    <property type="match status" value="1"/>
</dbReference>
<dbReference type="SMART" id="SM00450">
    <property type="entry name" value="RHOD"/>
    <property type="match status" value="1"/>
</dbReference>
<evidence type="ECO:0000256" key="2">
    <source>
        <dbReference type="ARBA" id="ARBA00009130"/>
    </source>
</evidence>
<dbReference type="Pfam" id="PF07992">
    <property type="entry name" value="Pyr_redox_2"/>
    <property type="match status" value="1"/>
</dbReference>
<reference evidence="8 9" key="1">
    <citation type="submission" date="2019-05" db="EMBL/GenBank/DDBJ databases">
        <title>Culicoidintestinum kansasii gen. nov., sp. nov. from the gastrointestinal tract of the biting midge, Culicoides sonorensis.</title>
        <authorList>
            <person name="Neupane S."/>
            <person name="Ghosh A."/>
            <person name="Gunther S."/>
            <person name="Martin K."/>
            <person name="Zurek L."/>
        </authorList>
    </citation>
    <scope>NUCLEOTIDE SEQUENCE [LARGE SCALE GENOMIC DNA]</scope>
    <source>
        <strain evidence="8 9">CS-1</strain>
    </source>
</reference>
<dbReference type="PROSITE" id="PS50206">
    <property type="entry name" value="RHODANESE_3"/>
    <property type="match status" value="1"/>
</dbReference>
<dbReference type="PRINTS" id="PR00368">
    <property type="entry name" value="FADPNR"/>
</dbReference>
<comment type="caution">
    <text evidence="8">The sequence shown here is derived from an EMBL/GenBank/DDBJ whole genome shotgun (WGS) entry which is preliminary data.</text>
</comment>
<dbReference type="Pfam" id="PF02852">
    <property type="entry name" value="Pyr_redox_dim"/>
    <property type="match status" value="1"/>
</dbReference>
<dbReference type="InterPro" id="IPR004099">
    <property type="entry name" value="Pyr_nucl-diS_OxRdtase_dimer"/>
</dbReference>
<feature type="domain" description="Rhodanese" evidence="7">
    <location>
        <begin position="464"/>
        <end position="553"/>
    </location>
</feature>
<sequence length="554" mass="60758">MSKILIVGGVAVGATAAARLSRLNNNDEIIIFERGKHVSFANCGLPYYIGDIIKEREVLLLQTPQKFNKRYGVQVRINSEVINIDSLKKEIEIVDTTSGYRYSESYDYLILAPGANPIHPEIKGLSNAKNVYFLRNINDVDSLFNQCQISNKQNALVIGGGFIGVEVAENLLERGFSVTLVNKSKHILAPFDEEMSVMIENILIEKGINIINNTSVNAFLEEGKLVILDNGNNLHVDFSVLSIGVSPEIKLAQKAGLQIGVTGGIKTNEFLQTSNPSIYAGGDAAEIKSLITGEPVRIPLAGPANRQAVIIADNIHGRNKKYFGSIGSSVLKIFEYTAASTGLNADQLRGSNMNFEEIHITRSNHASYYPNSSDVTLKVLFNPDTGKILGAQAIGKEGTEKRIDVIATAIKAGFIVQDLTELELTYAPPYSSAKDPVNIAGYVAMNTIEGIHKTFKVQDVESLVNSGIKIVDVRTPEEYKLGNIPGSINIPIDDIQTRKTQIPNEDILYVVCQVGLRGYLAQQFLKQSCPNITVYNLSGGYKLYEEYIRQNKKV</sequence>
<dbReference type="AlphaFoldDB" id="A0A5R8QDW8"/>
<evidence type="ECO:0000259" key="7">
    <source>
        <dbReference type="PROSITE" id="PS50206"/>
    </source>
</evidence>
<dbReference type="SUPFAM" id="SSF51905">
    <property type="entry name" value="FAD/NAD(P)-binding domain"/>
    <property type="match status" value="2"/>
</dbReference>
<dbReference type="PANTHER" id="PTHR43429:SF1">
    <property type="entry name" value="NAD(P)H SULFUR OXIDOREDUCTASE (COA-DEPENDENT)"/>
    <property type="match status" value="1"/>
</dbReference>
<keyword evidence="9" id="KW-1185">Reference proteome</keyword>
<protein>
    <submittedName>
        <fullName evidence="8">CoA-disulfide reductase</fullName>
    </submittedName>
</protein>
<proteinExistence type="inferred from homology"/>
<evidence type="ECO:0000313" key="9">
    <source>
        <dbReference type="Proteomes" id="UP000306912"/>
    </source>
</evidence>
<comment type="similarity">
    <text evidence="2">Belongs to the class-III pyridine nucleotide-disulfide oxidoreductase family.</text>
</comment>
<evidence type="ECO:0000256" key="3">
    <source>
        <dbReference type="ARBA" id="ARBA00022630"/>
    </source>
</evidence>
<name>A0A5R8QDW8_9FIRM</name>
<evidence type="ECO:0000256" key="4">
    <source>
        <dbReference type="ARBA" id="ARBA00022827"/>
    </source>
</evidence>
<dbReference type="InterPro" id="IPR050260">
    <property type="entry name" value="FAD-bd_OxRdtase"/>
</dbReference>
<dbReference type="InterPro" id="IPR001763">
    <property type="entry name" value="Rhodanese-like_dom"/>
</dbReference>
<comment type="cofactor">
    <cofactor evidence="1">
        <name>FAD</name>
        <dbReference type="ChEBI" id="CHEBI:57692"/>
    </cofactor>
</comment>
<accession>A0A5R8QDW8</accession>
<dbReference type="InterPro" id="IPR023753">
    <property type="entry name" value="FAD/NAD-binding_dom"/>
</dbReference>
<dbReference type="GO" id="GO:0016491">
    <property type="term" value="F:oxidoreductase activity"/>
    <property type="evidence" value="ECO:0007669"/>
    <property type="project" value="UniProtKB-KW"/>
</dbReference>